<evidence type="ECO:0000313" key="2">
    <source>
        <dbReference type="Proteomes" id="UP000461162"/>
    </source>
</evidence>
<dbReference type="Pfam" id="PF02620">
    <property type="entry name" value="YceD"/>
    <property type="match status" value="1"/>
</dbReference>
<reference evidence="1 2" key="1">
    <citation type="submission" date="2019-11" db="EMBL/GenBank/DDBJ databases">
        <title>Pseudodesulfovibrio alkaliphilus, sp. nov., an alkaliphilic sulfate-reducing bacteria from mud volcano of Taman peninsula, Russia.</title>
        <authorList>
            <person name="Frolova A."/>
            <person name="Merkel A.Y."/>
            <person name="Slobodkin A.I."/>
        </authorList>
    </citation>
    <scope>NUCLEOTIDE SEQUENCE [LARGE SCALE GENOMIC DNA]</scope>
    <source>
        <strain evidence="1 2">F-1</strain>
    </source>
</reference>
<name>A0A7K1KKD3_9BACT</name>
<sequence>MQEHWIAISDIPAQGREIVFDDQTLWRQGCDAYSLKVKPGRDLVAVFTVLPQDNGALVRGTLEGSVFLPCDRCATDFEFAIDTRYDLFEQLPGGEDEADEEPRVREQGGELQLDIGALLWEEFALALPVKPLCAESCKGVCPGCGADRNTEVCQCKADEGDERLAVFRTLKLK</sequence>
<comment type="caution">
    <text evidence="1">The sequence shown here is derived from an EMBL/GenBank/DDBJ whole genome shotgun (WGS) entry which is preliminary data.</text>
</comment>
<proteinExistence type="predicted"/>
<dbReference type="EMBL" id="WODC01000001">
    <property type="protein sequence ID" value="MUM76533.1"/>
    <property type="molecule type" value="Genomic_DNA"/>
</dbReference>
<dbReference type="Proteomes" id="UP000461162">
    <property type="component" value="Unassembled WGS sequence"/>
</dbReference>
<organism evidence="1 2">
    <name type="scientific">Pseudodesulfovibrio alkaliphilus</name>
    <dbReference type="NCBI Taxonomy" id="2661613"/>
    <lineage>
        <taxon>Bacteria</taxon>
        <taxon>Pseudomonadati</taxon>
        <taxon>Thermodesulfobacteriota</taxon>
        <taxon>Desulfovibrionia</taxon>
        <taxon>Desulfovibrionales</taxon>
        <taxon>Desulfovibrionaceae</taxon>
    </lineage>
</organism>
<dbReference type="RefSeq" id="WP_155932144.1">
    <property type="nucleotide sequence ID" value="NZ_WODC01000001.1"/>
</dbReference>
<accession>A0A7K1KKD3</accession>
<protein>
    <submittedName>
        <fullName evidence="1">DUF177 domain-containing protein</fullName>
    </submittedName>
</protein>
<evidence type="ECO:0000313" key="1">
    <source>
        <dbReference type="EMBL" id="MUM76533.1"/>
    </source>
</evidence>
<dbReference type="AlphaFoldDB" id="A0A7K1KKD3"/>
<gene>
    <name evidence="1" type="ORF">GKC30_02665</name>
</gene>
<keyword evidence="2" id="KW-1185">Reference proteome</keyword>
<dbReference type="InterPro" id="IPR003772">
    <property type="entry name" value="YceD"/>
</dbReference>